<feature type="region of interest" description="Disordered" evidence="1">
    <location>
        <begin position="252"/>
        <end position="280"/>
    </location>
</feature>
<feature type="region of interest" description="Disordered" evidence="1">
    <location>
        <begin position="1"/>
        <end position="141"/>
    </location>
</feature>
<keyword evidence="3" id="KW-1185">Reference proteome</keyword>
<protein>
    <submittedName>
        <fullName evidence="2">Uncharacterized protein</fullName>
    </submittedName>
</protein>
<evidence type="ECO:0000313" key="3">
    <source>
        <dbReference type="Proteomes" id="UP000075714"/>
    </source>
</evidence>
<organism evidence="2 3">
    <name type="scientific">Gonium pectorale</name>
    <name type="common">Green alga</name>
    <dbReference type="NCBI Taxonomy" id="33097"/>
    <lineage>
        <taxon>Eukaryota</taxon>
        <taxon>Viridiplantae</taxon>
        <taxon>Chlorophyta</taxon>
        <taxon>core chlorophytes</taxon>
        <taxon>Chlorophyceae</taxon>
        <taxon>CS clade</taxon>
        <taxon>Chlamydomonadales</taxon>
        <taxon>Volvocaceae</taxon>
        <taxon>Gonium</taxon>
    </lineage>
</organism>
<feature type="compositionally biased region" description="Low complexity" evidence="1">
    <location>
        <begin position="324"/>
        <end position="338"/>
    </location>
</feature>
<sequence>MVGQAATLGGGSRANSRPSSPGPLRPAPPPAPPPVAPAGAPPATNVGLLRSRLSAVSEGSLLRRSLRPTASRISTLEAELAAEMSDDDEGEDYGSGSGKGGTTGGGGTSGSGGGGALDAALLPTEAAEADRPPAAARRSSMLRLSLPGNGLFLRTPELPSRVASAAASPLRRAKPQSGRGVSFSTASAGAAAAGGGGATNSLGVHEAAGGDGWRRRQQPPPCRRHVGVGAGTLESADIDVGAAAAAVDAAVVGSGRGARERRKAAPSTPDSDSLLDPVLDELDPERASLRRLRQSIASPNRQHSLRSRVFASLAVGTPAEPQDASSGRSSPDGSTGSTGSTGGAGGAHSRLAALANQAMKLPCVGLEALSDPEERQKVIKRLNNASAAGPNAFAQAMTVPKHLPGGRWHR</sequence>
<comment type="caution">
    <text evidence="2">The sequence shown here is derived from an EMBL/GenBank/DDBJ whole genome shotgun (WGS) entry which is preliminary data.</text>
</comment>
<reference evidence="3" key="1">
    <citation type="journal article" date="2016" name="Nat. Commun.">
        <title>The Gonium pectorale genome demonstrates co-option of cell cycle regulation during the evolution of multicellularity.</title>
        <authorList>
            <person name="Hanschen E.R."/>
            <person name="Marriage T.N."/>
            <person name="Ferris P.J."/>
            <person name="Hamaji T."/>
            <person name="Toyoda A."/>
            <person name="Fujiyama A."/>
            <person name="Neme R."/>
            <person name="Noguchi H."/>
            <person name="Minakuchi Y."/>
            <person name="Suzuki M."/>
            <person name="Kawai-Toyooka H."/>
            <person name="Smith D.R."/>
            <person name="Sparks H."/>
            <person name="Anderson J."/>
            <person name="Bakaric R."/>
            <person name="Luria V."/>
            <person name="Karger A."/>
            <person name="Kirschner M.W."/>
            <person name="Durand P.M."/>
            <person name="Michod R.E."/>
            <person name="Nozaki H."/>
            <person name="Olson B.J."/>
        </authorList>
    </citation>
    <scope>NUCLEOTIDE SEQUENCE [LARGE SCALE GENOMIC DNA]</scope>
    <source>
        <strain evidence="3">NIES-2863</strain>
    </source>
</reference>
<feature type="compositionally biased region" description="Low complexity" evidence="1">
    <location>
        <begin position="132"/>
        <end position="141"/>
    </location>
</feature>
<feature type="compositionally biased region" description="Gly residues" evidence="1">
    <location>
        <begin position="93"/>
        <end position="116"/>
    </location>
</feature>
<dbReference type="STRING" id="33097.A0A150FVG4"/>
<dbReference type="AlphaFoldDB" id="A0A150FVG4"/>
<accession>A0A150FVG4</accession>
<evidence type="ECO:0000313" key="2">
    <source>
        <dbReference type="EMBL" id="KXZ41611.1"/>
    </source>
</evidence>
<evidence type="ECO:0000256" key="1">
    <source>
        <dbReference type="SAM" id="MobiDB-lite"/>
    </source>
</evidence>
<dbReference type="EMBL" id="LSYV01000362">
    <property type="protein sequence ID" value="KXZ41611.1"/>
    <property type="molecule type" value="Genomic_DNA"/>
</dbReference>
<feature type="region of interest" description="Disordered" evidence="1">
    <location>
        <begin position="314"/>
        <end position="347"/>
    </location>
</feature>
<feature type="compositionally biased region" description="Low complexity" evidence="1">
    <location>
        <begin position="266"/>
        <end position="277"/>
    </location>
</feature>
<gene>
    <name evidence="2" type="ORF">GPECTOR_364g142</name>
</gene>
<proteinExistence type="predicted"/>
<feature type="compositionally biased region" description="Pro residues" evidence="1">
    <location>
        <begin position="20"/>
        <end position="40"/>
    </location>
</feature>
<feature type="region of interest" description="Disordered" evidence="1">
    <location>
        <begin position="153"/>
        <end position="228"/>
    </location>
</feature>
<dbReference type="Proteomes" id="UP000075714">
    <property type="component" value="Unassembled WGS sequence"/>
</dbReference>
<name>A0A150FVG4_GONPE</name>
<dbReference type="OrthoDB" id="553205at2759"/>